<dbReference type="InterPro" id="IPR050833">
    <property type="entry name" value="Poly_Biosynth_Transport"/>
</dbReference>
<keyword evidence="2" id="KW-1003">Cell membrane</keyword>
<evidence type="ECO:0000256" key="6">
    <source>
        <dbReference type="SAM" id="Phobius"/>
    </source>
</evidence>
<feature type="transmembrane region" description="Helical" evidence="6">
    <location>
        <begin position="53"/>
        <end position="77"/>
    </location>
</feature>
<dbReference type="Proteomes" id="UP000829069">
    <property type="component" value="Chromosome"/>
</dbReference>
<accession>A0ABY3WC02</accession>
<dbReference type="EMBL" id="CP093326">
    <property type="protein sequence ID" value="UNK45812.1"/>
    <property type="molecule type" value="Genomic_DNA"/>
</dbReference>
<proteinExistence type="predicted"/>
<feature type="transmembrane region" description="Helical" evidence="6">
    <location>
        <begin position="186"/>
        <end position="206"/>
    </location>
</feature>
<dbReference type="RefSeq" id="WP_241913981.1">
    <property type="nucleotide sequence ID" value="NZ_CP093326.1"/>
</dbReference>
<feature type="transmembrane region" description="Helical" evidence="6">
    <location>
        <begin position="89"/>
        <end position="110"/>
    </location>
</feature>
<feature type="transmembrane region" description="Helical" evidence="6">
    <location>
        <begin position="296"/>
        <end position="317"/>
    </location>
</feature>
<feature type="transmembrane region" description="Helical" evidence="6">
    <location>
        <begin position="227"/>
        <end position="249"/>
    </location>
</feature>
<protein>
    <submittedName>
        <fullName evidence="7">Oligosaccharide flippase family protein</fullName>
    </submittedName>
</protein>
<evidence type="ECO:0000256" key="5">
    <source>
        <dbReference type="ARBA" id="ARBA00023136"/>
    </source>
</evidence>
<sequence>MNKLGELLRLGRRSSLGQGVLLSTVGNVMTPAVGLVTAPLLAQALGAGGRGELAAATAPLILATTAAACGLPEAVTYYVARGGQNVRRLLSRACLTLLGIGLAATLFVVLSSGPLSNSQPRLQGLMVLAILALIPALLLGAVRAAAAGYHAWALVGLERLTGAVLRLGAIVALALTNSLTLEAATATIAITHFAGIGIYLILPAVIRRRSPAPTARAADGLFRYGMVIWPGAVLGILLARVDQMLMMPLAGAVELGIYAVAVTISELALIFNAAVRDVMFAAESSRPDQARMLSAARISTMITGVISLVIALAAAWAVPEFFGPDFAPAVPVIWLLLLGTVLGNPGSVAGAGLNARGRPGLRSWSIALALGASLAALILLAPPLGAIGAASATLIGNIVSGGLNIIWMRKYFAVPAGGFVGIRSVDLRVIAGMLSRGKNRSAAPALTGPHGMP</sequence>
<gene>
    <name evidence="7" type="ORF">MNQ99_18170</name>
</gene>
<feature type="transmembrane region" description="Helical" evidence="6">
    <location>
        <begin position="387"/>
        <end position="407"/>
    </location>
</feature>
<evidence type="ECO:0000256" key="3">
    <source>
        <dbReference type="ARBA" id="ARBA00022692"/>
    </source>
</evidence>
<feature type="transmembrane region" description="Helical" evidence="6">
    <location>
        <begin position="255"/>
        <end position="275"/>
    </location>
</feature>
<keyword evidence="4 6" id="KW-1133">Transmembrane helix</keyword>
<evidence type="ECO:0000313" key="8">
    <source>
        <dbReference type="Proteomes" id="UP000829069"/>
    </source>
</evidence>
<keyword evidence="3 6" id="KW-0812">Transmembrane</keyword>
<keyword evidence="8" id="KW-1185">Reference proteome</keyword>
<dbReference type="PANTHER" id="PTHR30250:SF11">
    <property type="entry name" value="O-ANTIGEN TRANSPORTER-RELATED"/>
    <property type="match status" value="1"/>
</dbReference>
<evidence type="ECO:0000256" key="4">
    <source>
        <dbReference type="ARBA" id="ARBA00022989"/>
    </source>
</evidence>
<keyword evidence="5 6" id="KW-0472">Membrane</keyword>
<dbReference type="PANTHER" id="PTHR30250">
    <property type="entry name" value="PST FAMILY PREDICTED COLANIC ACID TRANSPORTER"/>
    <property type="match status" value="1"/>
</dbReference>
<name>A0ABY3WC02_9MICC</name>
<feature type="transmembrane region" description="Helical" evidence="6">
    <location>
        <begin position="363"/>
        <end position="381"/>
    </location>
</feature>
<dbReference type="InterPro" id="IPR002797">
    <property type="entry name" value="Polysacc_synth"/>
</dbReference>
<feature type="transmembrane region" description="Helical" evidence="6">
    <location>
        <begin position="329"/>
        <end position="351"/>
    </location>
</feature>
<comment type="subcellular location">
    <subcellularLocation>
        <location evidence="1">Cell membrane</location>
        <topology evidence="1">Multi-pass membrane protein</topology>
    </subcellularLocation>
</comment>
<dbReference type="Pfam" id="PF01943">
    <property type="entry name" value="Polysacc_synt"/>
    <property type="match status" value="1"/>
</dbReference>
<evidence type="ECO:0000256" key="1">
    <source>
        <dbReference type="ARBA" id="ARBA00004651"/>
    </source>
</evidence>
<reference evidence="7 8" key="1">
    <citation type="submission" date="2022-03" db="EMBL/GenBank/DDBJ databases">
        <title>Isotopic signatures of nitrous oxide derived from detoxification processes.</title>
        <authorList>
            <person name="Behrendt U."/>
            <person name="Buchen C."/>
            <person name="Well R."/>
            <person name="Ulrich A."/>
            <person name="Rohe L."/>
            <person name="Kolb S."/>
            <person name="Schloter M."/>
            <person name="Horn M.A."/>
            <person name="Augustin J."/>
        </authorList>
    </citation>
    <scope>NUCLEOTIDE SEQUENCE [LARGE SCALE GENOMIC DNA]</scope>
    <source>
        <strain evidence="7 8">S4-C24</strain>
    </source>
</reference>
<evidence type="ECO:0000256" key="2">
    <source>
        <dbReference type="ARBA" id="ARBA00022475"/>
    </source>
</evidence>
<organism evidence="7 8">
    <name type="scientific">Arthrobacter sulfonylureivorans</name>
    <dbReference type="NCBI Taxonomy" id="2486855"/>
    <lineage>
        <taxon>Bacteria</taxon>
        <taxon>Bacillati</taxon>
        <taxon>Actinomycetota</taxon>
        <taxon>Actinomycetes</taxon>
        <taxon>Micrococcales</taxon>
        <taxon>Micrococcaceae</taxon>
        <taxon>Arthrobacter</taxon>
    </lineage>
</organism>
<feature type="transmembrane region" description="Helical" evidence="6">
    <location>
        <begin position="163"/>
        <end position="180"/>
    </location>
</feature>
<feature type="transmembrane region" description="Helical" evidence="6">
    <location>
        <begin position="122"/>
        <end position="142"/>
    </location>
</feature>
<evidence type="ECO:0000313" key="7">
    <source>
        <dbReference type="EMBL" id="UNK45812.1"/>
    </source>
</evidence>
<feature type="transmembrane region" description="Helical" evidence="6">
    <location>
        <begin position="20"/>
        <end position="41"/>
    </location>
</feature>